<dbReference type="PANTHER" id="PTHR33116:SF76">
    <property type="entry name" value="DUF4283 DOMAIN-CONTAINING PROTEIN"/>
    <property type="match status" value="1"/>
</dbReference>
<dbReference type="PANTHER" id="PTHR33116">
    <property type="entry name" value="REVERSE TRANSCRIPTASE ZINC-BINDING DOMAIN-CONTAINING PROTEIN-RELATED-RELATED"/>
    <property type="match status" value="1"/>
</dbReference>
<dbReference type="Pfam" id="PF13966">
    <property type="entry name" value="zf-RVT"/>
    <property type="match status" value="1"/>
</dbReference>
<dbReference type="InterPro" id="IPR026960">
    <property type="entry name" value="RVT-Znf"/>
</dbReference>
<dbReference type="AlphaFoldDB" id="A0AAW2NAH4"/>
<reference evidence="2" key="1">
    <citation type="submission" date="2020-06" db="EMBL/GenBank/DDBJ databases">
        <authorList>
            <person name="Li T."/>
            <person name="Hu X."/>
            <person name="Zhang T."/>
            <person name="Song X."/>
            <person name="Zhang H."/>
            <person name="Dai N."/>
            <person name="Sheng W."/>
            <person name="Hou X."/>
            <person name="Wei L."/>
        </authorList>
    </citation>
    <scope>NUCLEOTIDE SEQUENCE</scope>
    <source>
        <strain evidence="2">G02</strain>
        <tissue evidence="2">Leaf</tissue>
    </source>
</reference>
<feature type="domain" description="Reverse transcriptase zinc-binding" evidence="1">
    <location>
        <begin position="143"/>
        <end position="224"/>
    </location>
</feature>
<evidence type="ECO:0000259" key="1">
    <source>
        <dbReference type="Pfam" id="PF13966"/>
    </source>
</evidence>
<proteinExistence type="predicted"/>
<gene>
    <name evidence="2" type="ORF">Sradi_4506500</name>
</gene>
<dbReference type="EMBL" id="JACGWJ010000020">
    <property type="protein sequence ID" value="KAL0339897.1"/>
    <property type="molecule type" value="Genomic_DNA"/>
</dbReference>
<accession>A0AAW2NAH4</accession>
<reference evidence="2" key="2">
    <citation type="journal article" date="2024" name="Plant">
        <title>Genomic evolution and insights into agronomic trait innovations of Sesamum species.</title>
        <authorList>
            <person name="Miao H."/>
            <person name="Wang L."/>
            <person name="Qu L."/>
            <person name="Liu H."/>
            <person name="Sun Y."/>
            <person name="Le M."/>
            <person name="Wang Q."/>
            <person name="Wei S."/>
            <person name="Zheng Y."/>
            <person name="Lin W."/>
            <person name="Duan Y."/>
            <person name="Cao H."/>
            <person name="Xiong S."/>
            <person name="Wang X."/>
            <person name="Wei L."/>
            <person name="Li C."/>
            <person name="Ma Q."/>
            <person name="Ju M."/>
            <person name="Zhao R."/>
            <person name="Li G."/>
            <person name="Mu C."/>
            <person name="Tian Q."/>
            <person name="Mei H."/>
            <person name="Zhang T."/>
            <person name="Gao T."/>
            <person name="Zhang H."/>
        </authorList>
    </citation>
    <scope>NUCLEOTIDE SEQUENCE</scope>
    <source>
        <strain evidence="2">G02</strain>
    </source>
</reference>
<protein>
    <recommendedName>
        <fullName evidence="1">Reverse transcriptase zinc-binding domain-containing protein</fullName>
    </recommendedName>
</protein>
<name>A0AAW2NAH4_SESRA</name>
<sequence length="331" mass="39051">MNKALMMKHLWKIVRQDRKSIWVAWIDSLWTFNRSTGSWSWKKLIKLRPVLKSGLMYQVGSGNLFKLWHDIWHEQGPLCFSYPRGPMITGLPLGSLLSSVLQNGQWHWPTQNDTEILRIMAHLPQVHQNTPDAITWRNSSGEFSVQSAIQLFQSRTNRVAWHGLLHSMYKIPRHVFILWLAIWEKLSTMDKIWISRGDNGCVLCDGQHVETHDHLFFNCHFSRRCLQIVQRQVRLHWPHSDWQRGILWASKRWRLAHLLNEASRALLAALVYHLWTERNNRKFRATGSAAETAAKQVIEVIRLRIMSEEFSPSLQHRSLYRIWKIAWPLGH</sequence>
<comment type="caution">
    <text evidence="2">The sequence shown here is derived from an EMBL/GenBank/DDBJ whole genome shotgun (WGS) entry which is preliminary data.</text>
</comment>
<evidence type="ECO:0000313" key="2">
    <source>
        <dbReference type="EMBL" id="KAL0339897.1"/>
    </source>
</evidence>
<organism evidence="2">
    <name type="scientific">Sesamum radiatum</name>
    <name type="common">Black benniseed</name>
    <dbReference type="NCBI Taxonomy" id="300843"/>
    <lineage>
        <taxon>Eukaryota</taxon>
        <taxon>Viridiplantae</taxon>
        <taxon>Streptophyta</taxon>
        <taxon>Embryophyta</taxon>
        <taxon>Tracheophyta</taxon>
        <taxon>Spermatophyta</taxon>
        <taxon>Magnoliopsida</taxon>
        <taxon>eudicotyledons</taxon>
        <taxon>Gunneridae</taxon>
        <taxon>Pentapetalae</taxon>
        <taxon>asterids</taxon>
        <taxon>lamiids</taxon>
        <taxon>Lamiales</taxon>
        <taxon>Pedaliaceae</taxon>
        <taxon>Sesamum</taxon>
    </lineage>
</organism>